<evidence type="ECO:0000259" key="3">
    <source>
        <dbReference type="PROSITE" id="PS50110"/>
    </source>
</evidence>
<dbReference type="GO" id="GO:0000160">
    <property type="term" value="P:phosphorelay signal transduction system"/>
    <property type="evidence" value="ECO:0007669"/>
    <property type="project" value="InterPro"/>
</dbReference>
<name>A0A4R2L997_9GAMM</name>
<dbReference type="AlphaFoldDB" id="A0A4R2L997"/>
<dbReference type="Gene3D" id="3.40.50.2300">
    <property type="match status" value="2"/>
</dbReference>
<feature type="modified residue" description="4-aspartylphosphate" evidence="2">
    <location>
        <position position="193"/>
    </location>
</feature>
<protein>
    <submittedName>
        <fullName evidence="4">Two-component system chemotaxis response regulator CheY</fullName>
    </submittedName>
</protein>
<dbReference type="EMBL" id="SLWY01000002">
    <property type="protein sequence ID" value="TCO83341.1"/>
    <property type="molecule type" value="Genomic_DNA"/>
</dbReference>
<proteinExistence type="predicted"/>
<evidence type="ECO:0000256" key="1">
    <source>
        <dbReference type="ARBA" id="ARBA00022553"/>
    </source>
</evidence>
<feature type="domain" description="Response regulatory" evidence="3">
    <location>
        <begin position="143"/>
        <end position="260"/>
    </location>
</feature>
<evidence type="ECO:0000256" key="2">
    <source>
        <dbReference type="PROSITE-ProRule" id="PRU00169"/>
    </source>
</evidence>
<dbReference type="PROSITE" id="PS50110">
    <property type="entry name" value="RESPONSE_REGULATORY"/>
    <property type="match status" value="2"/>
</dbReference>
<accession>A0A4R2L997</accession>
<evidence type="ECO:0000313" key="5">
    <source>
        <dbReference type="Proteomes" id="UP000295765"/>
    </source>
</evidence>
<evidence type="ECO:0000313" key="4">
    <source>
        <dbReference type="EMBL" id="TCO83341.1"/>
    </source>
</evidence>
<dbReference type="InterPro" id="IPR050595">
    <property type="entry name" value="Bact_response_regulator"/>
</dbReference>
<gene>
    <name evidence="4" type="ORF">EV699_10239</name>
</gene>
<dbReference type="InterPro" id="IPR011006">
    <property type="entry name" value="CheY-like_superfamily"/>
</dbReference>
<dbReference type="SMART" id="SM00448">
    <property type="entry name" value="REC"/>
    <property type="match status" value="2"/>
</dbReference>
<sequence>MKLADLAVLLVEPSPIQTRIIVARLQALGIVRVQTARSGSEALAVLDGQDLHLVMSAMYLPDMNGDALARAVNTLERRFRPAFVLLSSETRAPQLEPLRQAGAAAIVRKPFAAGELRATLADVLDHLEPGQLHLADREAEEVRVLLVDDSAPVRRLLRQLLAGMGIEQISEAPGGIEARALVEAQFFDLVITDLHMPGLDGVGLTRHIRTDSAQRSLPVIMVTSEADAARLAEARAAGVSEICCKPFEARRLKGYIERLLG</sequence>
<organism evidence="4 5">
    <name type="scientific">Plasticicumulans lactativorans</name>
    <dbReference type="NCBI Taxonomy" id="1133106"/>
    <lineage>
        <taxon>Bacteria</taxon>
        <taxon>Pseudomonadati</taxon>
        <taxon>Pseudomonadota</taxon>
        <taxon>Gammaproteobacteria</taxon>
        <taxon>Candidatus Competibacteraceae</taxon>
        <taxon>Plasticicumulans</taxon>
    </lineage>
</organism>
<dbReference type="PANTHER" id="PTHR44591:SF3">
    <property type="entry name" value="RESPONSE REGULATORY DOMAIN-CONTAINING PROTEIN"/>
    <property type="match status" value="1"/>
</dbReference>
<dbReference type="InterPro" id="IPR001789">
    <property type="entry name" value="Sig_transdc_resp-reg_receiver"/>
</dbReference>
<dbReference type="Pfam" id="PF00072">
    <property type="entry name" value="Response_reg"/>
    <property type="match status" value="2"/>
</dbReference>
<feature type="domain" description="Response regulatory" evidence="3">
    <location>
        <begin position="7"/>
        <end position="124"/>
    </location>
</feature>
<dbReference type="SUPFAM" id="SSF52172">
    <property type="entry name" value="CheY-like"/>
    <property type="match status" value="2"/>
</dbReference>
<keyword evidence="5" id="KW-1185">Reference proteome</keyword>
<keyword evidence="1 2" id="KW-0597">Phosphoprotein</keyword>
<comment type="caution">
    <text evidence="4">The sequence shown here is derived from an EMBL/GenBank/DDBJ whole genome shotgun (WGS) entry which is preliminary data.</text>
</comment>
<dbReference type="Proteomes" id="UP000295765">
    <property type="component" value="Unassembled WGS sequence"/>
</dbReference>
<dbReference type="RefSeq" id="WP_132538191.1">
    <property type="nucleotide sequence ID" value="NZ_SLWY01000002.1"/>
</dbReference>
<reference evidence="4 5" key="1">
    <citation type="submission" date="2019-03" db="EMBL/GenBank/DDBJ databases">
        <title>Genomic Encyclopedia of Type Strains, Phase IV (KMG-IV): sequencing the most valuable type-strain genomes for metagenomic binning, comparative biology and taxonomic classification.</title>
        <authorList>
            <person name="Goeker M."/>
        </authorList>
    </citation>
    <scope>NUCLEOTIDE SEQUENCE [LARGE SCALE GENOMIC DNA]</scope>
    <source>
        <strain evidence="4 5">DSM 25287</strain>
    </source>
</reference>
<dbReference type="OrthoDB" id="9800897at2"/>
<comment type="caution">
    <text evidence="2">Lacks conserved residue(s) required for the propagation of feature annotation.</text>
</comment>
<dbReference type="PANTHER" id="PTHR44591">
    <property type="entry name" value="STRESS RESPONSE REGULATOR PROTEIN 1"/>
    <property type="match status" value="1"/>
</dbReference>